<dbReference type="RefSeq" id="WP_168060696.1">
    <property type="nucleotide sequence ID" value="NZ_VTOW01000002.1"/>
</dbReference>
<feature type="domain" description="HD" evidence="5">
    <location>
        <begin position="317"/>
        <end position="439"/>
    </location>
</feature>
<organism evidence="7 8">
    <name type="scientific">Candidatus Manganitrophus noduliformans</name>
    <dbReference type="NCBI Taxonomy" id="2606439"/>
    <lineage>
        <taxon>Bacteria</taxon>
        <taxon>Pseudomonadati</taxon>
        <taxon>Nitrospirota</taxon>
        <taxon>Nitrospiria</taxon>
        <taxon>Candidatus Troglogloeales</taxon>
        <taxon>Candidatus Manganitrophaceae</taxon>
        <taxon>Candidatus Manganitrophus</taxon>
    </lineage>
</organism>
<dbReference type="Gene3D" id="3.30.450.40">
    <property type="match status" value="1"/>
</dbReference>
<keyword evidence="8" id="KW-1185">Reference proteome</keyword>
<reference evidence="7 8" key="1">
    <citation type="journal article" date="2020" name="Nature">
        <title>Bacterial chemolithoautotrophy via manganese oxidation.</title>
        <authorList>
            <person name="Yu H."/>
            <person name="Leadbetter J.R."/>
        </authorList>
    </citation>
    <scope>NUCLEOTIDE SEQUENCE [LARGE SCALE GENOMIC DNA]</scope>
    <source>
        <strain evidence="7 8">Mn-1</strain>
    </source>
</reference>
<dbReference type="PROSITE" id="PS51832">
    <property type="entry name" value="HD_GYP"/>
    <property type="match status" value="1"/>
</dbReference>
<evidence type="ECO:0000313" key="8">
    <source>
        <dbReference type="Proteomes" id="UP000534783"/>
    </source>
</evidence>
<evidence type="ECO:0000256" key="2">
    <source>
        <dbReference type="ARBA" id="ARBA00022777"/>
    </source>
</evidence>
<dbReference type="InterPro" id="IPR011006">
    <property type="entry name" value="CheY-like_superfamily"/>
</dbReference>
<feature type="modified residue" description="4-aspartylphosphate" evidence="3">
    <location>
        <position position="54"/>
    </location>
</feature>
<evidence type="ECO:0000256" key="1">
    <source>
        <dbReference type="ARBA" id="ARBA00022679"/>
    </source>
</evidence>
<dbReference type="Pfam" id="PF13185">
    <property type="entry name" value="GAF_2"/>
    <property type="match status" value="1"/>
</dbReference>
<dbReference type="CDD" id="cd00077">
    <property type="entry name" value="HDc"/>
    <property type="match status" value="1"/>
</dbReference>
<dbReference type="InterPro" id="IPR003018">
    <property type="entry name" value="GAF"/>
</dbReference>
<dbReference type="InterPro" id="IPR003607">
    <property type="entry name" value="HD/PDEase_dom"/>
</dbReference>
<dbReference type="PROSITE" id="PS51831">
    <property type="entry name" value="HD"/>
    <property type="match status" value="1"/>
</dbReference>
<feature type="domain" description="HD-GYP" evidence="6">
    <location>
        <begin position="295"/>
        <end position="490"/>
    </location>
</feature>
<dbReference type="InterPro" id="IPR029016">
    <property type="entry name" value="GAF-like_dom_sf"/>
</dbReference>
<dbReference type="SMART" id="SM00448">
    <property type="entry name" value="REC"/>
    <property type="match status" value="1"/>
</dbReference>
<accession>A0A7X6IBR3</accession>
<dbReference type="Gene3D" id="3.40.50.2300">
    <property type="match status" value="1"/>
</dbReference>
<dbReference type="EMBL" id="VTOW01000002">
    <property type="protein sequence ID" value="NKE71766.1"/>
    <property type="molecule type" value="Genomic_DNA"/>
</dbReference>
<evidence type="ECO:0000259" key="6">
    <source>
        <dbReference type="PROSITE" id="PS51832"/>
    </source>
</evidence>
<dbReference type="InterPro" id="IPR037522">
    <property type="entry name" value="HD_GYP_dom"/>
</dbReference>
<dbReference type="InterPro" id="IPR001789">
    <property type="entry name" value="Sig_transdc_resp-reg_receiver"/>
</dbReference>
<dbReference type="SUPFAM" id="SSF109604">
    <property type="entry name" value="HD-domain/PDEase-like"/>
    <property type="match status" value="1"/>
</dbReference>
<dbReference type="Pfam" id="PF00072">
    <property type="entry name" value="Response_reg"/>
    <property type="match status" value="1"/>
</dbReference>
<dbReference type="Proteomes" id="UP000534783">
    <property type="component" value="Unassembled WGS sequence"/>
</dbReference>
<feature type="domain" description="Response regulatory" evidence="4">
    <location>
        <begin position="5"/>
        <end position="119"/>
    </location>
</feature>
<dbReference type="GO" id="GO:0016301">
    <property type="term" value="F:kinase activity"/>
    <property type="evidence" value="ECO:0007669"/>
    <property type="project" value="UniProtKB-KW"/>
</dbReference>
<evidence type="ECO:0000256" key="3">
    <source>
        <dbReference type="PROSITE-ProRule" id="PRU00169"/>
    </source>
</evidence>
<name>A0A7X6IBR3_9BACT</name>
<dbReference type="InterPro" id="IPR006674">
    <property type="entry name" value="HD_domain"/>
</dbReference>
<dbReference type="PANTHER" id="PTHR45228">
    <property type="entry name" value="CYCLIC DI-GMP PHOSPHODIESTERASE TM_0186-RELATED"/>
    <property type="match status" value="1"/>
</dbReference>
<keyword evidence="2" id="KW-0418">Kinase</keyword>
<dbReference type="AlphaFoldDB" id="A0A7X6IBR3"/>
<keyword evidence="3" id="KW-0597">Phosphoprotein</keyword>
<dbReference type="SMART" id="SM00065">
    <property type="entry name" value="GAF"/>
    <property type="match status" value="1"/>
</dbReference>
<dbReference type="GO" id="GO:0000160">
    <property type="term" value="P:phosphorelay signal transduction system"/>
    <property type="evidence" value="ECO:0007669"/>
    <property type="project" value="InterPro"/>
</dbReference>
<protein>
    <submittedName>
        <fullName evidence="7">Response regulator</fullName>
    </submittedName>
</protein>
<dbReference type="SUPFAM" id="SSF52172">
    <property type="entry name" value="CheY-like"/>
    <property type="match status" value="1"/>
</dbReference>
<dbReference type="Gene3D" id="1.10.3210.10">
    <property type="entry name" value="Hypothetical protein af1432"/>
    <property type="match status" value="1"/>
</dbReference>
<keyword evidence="1" id="KW-0808">Transferase</keyword>
<comment type="caution">
    <text evidence="7">The sequence shown here is derived from an EMBL/GenBank/DDBJ whole genome shotgun (WGS) entry which is preliminary data.</text>
</comment>
<dbReference type="SUPFAM" id="SSF55781">
    <property type="entry name" value="GAF domain-like"/>
    <property type="match status" value="1"/>
</dbReference>
<dbReference type="SMART" id="SM00471">
    <property type="entry name" value="HDc"/>
    <property type="match status" value="1"/>
</dbReference>
<gene>
    <name evidence="7" type="ORF">MNODULE_13545</name>
</gene>
<evidence type="ECO:0000313" key="7">
    <source>
        <dbReference type="EMBL" id="NKE71766.1"/>
    </source>
</evidence>
<sequence>MSKERILVVDDERTILELGQRFLSSEGFNVETASQGMQAMKLLEQGPYEILLTDIRMPGMSGLELMKMARSVRPEIIMVVITGHGTITTAIESLKMGAMGFILKPFTRQELLSAIHNALDKYRLRQENVRMKSLMPLFQVNQQLMMQTDLTHLMRLIVDLVKTELKVDRASIMLLNEKTGELVVKATTGFENLDENKLKKHVGEGIAGLAVEKKQPILVQGGIEENPDLKGLLDDEKVASGLAVPIMIRKKVIGVLNLSKFNRGQPLGESDLGLISIFCGQIAVAIENARLYRDIRNSYLRTLQALVAAIEIKDQFSKGHSSGVAQYAGIIGKALQLSKGRMQDLIIAAILHDIGKIGSSDDILKKGSKLSEDEFELMKSHPGNAVKILETIGLSQEILSSILHHHEWWDGSGYPKGLSKEEIPLFSRIIAIADTIDAMTTPRPYQQEVTLAEARDEIRRFKGSQFDPKLVDIFLGIEEKTLLNSESSDLDALSG</sequence>
<evidence type="ECO:0000259" key="4">
    <source>
        <dbReference type="PROSITE" id="PS50110"/>
    </source>
</evidence>
<dbReference type="PROSITE" id="PS50110">
    <property type="entry name" value="RESPONSE_REGULATORY"/>
    <property type="match status" value="1"/>
</dbReference>
<evidence type="ECO:0000259" key="5">
    <source>
        <dbReference type="PROSITE" id="PS51831"/>
    </source>
</evidence>
<dbReference type="Pfam" id="PF13487">
    <property type="entry name" value="HD_5"/>
    <property type="match status" value="1"/>
</dbReference>
<proteinExistence type="predicted"/>
<dbReference type="InterPro" id="IPR052020">
    <property type="entry name" value="Cyclic_di-GMP/3'3'-cGAMP_PDE"/>
</dbReference>